<feature type="transmembrane region" description="Helical" evidence="1">
    <location>
        <begin position="269"/>
        <end position="288"/>
    </location>
</feature>
<reference evidence="2 3" key="1">
    <citation type="journal article" date="2024" name="Arch. Microbiol.">
        <title>Corallococcus caeni sp. nov., a novel myxobacterium isolated from activated sludge.</title>
        <authorList>
            <person name="Tomita S."/>
            <person name="Nakai R."/>
            <person name="Kuroda K."/>
            <person name="Kurashita H."/>
            <person name="Hatamoto M."/>
            <person name="Yamaguchi T."/>
            <person name="Narihiro T."/>
        </authorList>
    </citation>
    <scope>NUCLEOTIDE SEQUENCE [LARGE SCALE GENOMIC DNA]</scope>
    <source>
        <strain evidence="2 3">NO1</strain>
    </source>
</reference>
<evidence type="ECO:0000313" key="3">
    <source>
        <dbReference type="Proteomes" id="UP001342631"/>
    </source>
</evidence>
<evidence type="ECO:0000256" key="1">
    <source>
        <dbReference type="SAM" id="Phobius"/>
    </source>
</evidence>
<dbReference type="EMBL" id="BTTX01000002">
    <property type="protein sequence ID" value="GMU05454.1"/>
    <property type="molecule type" value="Genomic_DNA"/>
</dbReference>
<name>A0ABQ6QN75_9BACT</name>
<protein>
    <recommendedName>
        <fullName evidence="4">FUSC family protein</fullName>
    </recommendedName>
</protein>
<comment type="caution">
    <text evidence="2">The sequence shown here is derived from an EMBL/GenBank/DDBJ whole genome shotgun (WGS) entry which is preliminary data.</text>
</comment>
<accession>A0ABQ6QN75</accession>
<feature type="transmembrane region" description="Helical" evidence="1">
    <location>
        <begin position="202"/>
        <end position="220"/>
    </location>
</feature>
<feature type="transmembrane region" description="Helical" evidence="1">
    <location>
        <begin position="235"/>
        <end position="257"/>
    </location>
</feature>
<keyword evidence="1" id="KW-0812">Transmembrane</keyword>
<evidence type="ECO:0000313" key="2">
    <source>
        <dbReference type="EMBL" id="GMU05454.1"/>
    </source>
</evidence>
<gene>
    <name evidence="2" type="ORF">ASNO1_17070</name>
</gene>
<evidence type="ECO:0008006" key="4">
    <source>
        <dbReference type="Google" id="ProtNLM"/>
    </source>
</evidence>
<sequence>MEQISSLLEHVQLKQHGKPWLLSTTQMLWDELETHVSQLQLCAIRLNCRQQPLTQEQSFILQQCIQRLTQAQKSIDRWWRQPFCFWQLVHEVDAMVLRILPESMLKERALSIRERFDRKVKDPTQKRLYEEVLFLRDPVSTHDRDMLAGALRLINEQVDKGFWMLAMNTIIQVMSAVMLVLIVGVALRFYWNYFNYDSKGNILLFILLGAAGAIISNMTTKDPFILSVGPTTRYFVYYLFAKPALGGFAAAFFYLLVRSGSEYVTQWPSNLLLGCIALAAGFSGDRFLGATMDKVMLNLFKSSEKTLIKNGPSAKDV</sequence>
<dbReference type="Proteomes" id="UP001342631">
    <property type="component" value="Unassembled WGS sequence"/>
</dbReference>
<feature type="transmembrane region" description="Helical" evidence="1">
    <location>
        <begin position="162"/>
        <end position="190"/>
    </location>
</feature>
<keyword evidence="1" id="KW-0472">Membrane</keyword>
<keyword evidence="3" id="KW-1185">Reference proteome</keyword>
<organism evidence="2 3">
    <name type="scientific">Corallococcus caeni</name>
    <dbReference type="NCBI Taxonomy" id="3082388"/>
    <lineage>
        <taxon>Bacteria</taxon>
        <taxon>Pseudomonadati</taxon>
        <taxon>Myxococcota</taxon>
        <taxon>Myxococcia</taxon>
        <taxon>Myxococcales</taxon>
        <taxon>Cystobacterineae</taxon>
        <taxon>Myxococcaceae</taxon>
        <taxon>Corallococcus</taxon>
    </lineage>
</organism>
<proteinExistence type="predicted"/>
<dbReference type="RefSeq" id="WP_338276201.1">
    <property type="nucleotide sequence ID" value="NZ_BTTX01000002.1"/>
</dbReference>
<keyword evidence="1" id="KW-1133">Transmembrane helix</keyword>